<organism evidence="1 2">
    <name type="scientific">Enterococcus gallinarum</name>
    <dbReference type="NCBI Taxonomy" id="1353"/>
    <lineage>
        <taxon>Bacteria</taxon>
        <taxon>Bacillati</taxon>
        <taxon>Bacillota</taxon>
        <taxon>Bacilli</taxon>
        <taxon>Lactobacillales</taxon>
        <taxon>Enterococcaceae</taxon>
        <taxon>Enterococcus</taxon>
    </lineage>
</organism>
<name>A0A376GUE4_ENTGA</name>
<keyword evidence="2" id="KW-1185">Reference proteome</keyword>
<protein>
    <submittedName>
        <fullName evidence="1">Uncharacterized protein</fullName>
    </submittedName>
</protein>
<dbReference type="AlphaFoldDB" id="A0A376GUE4"/>
<evidence type="ECO:0000313" key="2">
    <source>
        <dbReference type="Proteomes" id="UP000254807"/>
    </source>
</evidence>
<sequence length="33" mass="3747">MSAFVQFPLLPTLLLLKGATTENLQEIQKKNIF</sequence>
<dbReference type="Proteomes" id="UP000254807">
    <property type="component" value="Unassembled WGS sequence"/>
</dbReference>
<accession>A0A376GUE4</accession>
<evidence type="ECO:0000313" key="1">
    <source>
        <dbReference type="EMBL" id="STD81656.1"/>
    </source>
</evidence>
<proteinExistence type="predicted"/>
<dbReference type="EMBL" id="UFYW01000001">
    <property type="protein sequence ID" value="STD81656.1"/>
    <property type="molecule type" value="Genomic_DNA"/>
</dbReference>
<gene>
    <name evidence="1" type="ORF">NCTC12360_00069</name>
</gene>
<reference evidence="1 2" key="1">
    <citation type="submission" date="2018-06" db="EMBL/GenBank/DDBJ databases">
        <authorList>
            <consortium name="Pathogen Informatics"/>
            <person name="Doyle S."/>
        </authorList>
    </citation>
    <scope>NUCLEOTIDE SEQUENCE [LARGE SCALE GENOMIC DNA]</scope>
    <source>
        <strain evidence="1 2">NCTC12360</strain>
    </source>
</reference>